<dbReference type="PROSITE" id="PS50092">
    <property type="entry name" value="TSP1"/>
    <property type="match status" value="1"/>
</dbReference>
<organism evidence="4 5">
    <name type="scientific">Ridgeia piscesae</name>
    <name type="common">Tubeworm</name>
    <dbReference type="NCBI Taxonomy" id="27915"/>
    <lineage>
        <taxon>Eukaryota</taxon>
        <taxon>Metazoa</taxon>
        <taxon>Spiralia</taxon>
        <taxon>Lophotrochozoa</taxon>
        <taxon>Annelida</taxon>
        <taxon>Polychaeta</taxon>
        <taxon>Sedentaria</taxon>
        <taxon>Canalipalpata</taxon>
        <taxon>Sabellida</taxon>
        <taxon>Siboglinidae</taxon>
        <taxon>Ridgeia</taxon>
    </lineage>
</organism>
<keyword evidence="1" id="KW-1015">Disulfide bond</keyword>
<dbReference type="Proteomes" id="UP001209878">
    <property type="component" value="Unassembled WGS sequence"/>
</dbReference>
<feature type="chain" id="PRO_5041933326" description="TIL domain-containing protein" evidence="2">
    <location>
        <begin position="28"/>
        <end position="560"/>
    </location>
</feature>
<dbReference type="InterPro" id="IPR036084">
    <property type="entry name" value="Ser_inhib-like_sf"/>
</dbReference>
<dbReference type="Gene3D" id="2.10.25.10">
    <property type="entry name" value="Laminin"/>
    <property type="match status" value="2"/>
</dbReference>
<comment type="caution">
    <text evidence="4">The sequence shown here is derived from an EMBL/GenBank/DDBJ whole genome shotgun (WGS) entry which is preliminary data.</text>
</comment>
<feature type="signal peptide" evidence="2">
    <location>
        <begin position="1"/>
        <end position="27"/>
    </location>
</feature>
<dbReference type="InterPro" id="IPR036383">
    <property type="entry name" value="TSP1_rpt_sf"/>
</dbReference>
<evidence type="ECO:0000259" key="3">
    <source>
        <dbReference type="Pfam" id="PF01826"/>
    </source>
</evidence>
<dbReference type="EMBL" id="JAODUO010000704">
    <property type="protein sequence ID" value="KAK2175831.1"/>
    <property type="molecule type" value="Genomic_DNA"/>
</dbReference>
<dbReference type="PANTHER" id="PTHR16311:SF3">
    <property type="entry name" value="THROMBOSPONDIN TYPE-1 DOMAIN-CONTAINING PROTEIN 1"/>
    <property type="match status" value="1"/>
</dbReference>
<protein>
    <recommendedName>
        <fullName evidence="3">TIL domain-containing protein</fullName>
    </recommendedName>
</protein>
<dbReference type="FunFam" id="2.20.100.10:FF:000001">
    <property type="entry name" value="semaphorin-5A isoform X1"/>
    <property type="match status" value="1"/>
</dbReference>
<keyword evidence="2" id="KW-0732">Signal</keyword>
<keyword evidence="5" id="KW-1185">Reference proteome</keyword>
<dbReference type="SUPFAM" id="SSF82895">
    <property type="entry name" value="TSP-1 type 1 repeat"/>
    <property type="match status" value="1"/>
</dbReference>
<dbReference type="Pfam" id="PF00090">
    <property type="entry name" value="TSP_1"/>
    <property type="match status" value="1"/>
</dbReference>
<dbReference type="AlphaFoldDB" id="A0AAD9KQS7"/>
<dbReference type="Gene3D" id="2.20.100.10">
    <property type="entry name" value="Thrombospondin type-1 (TSP1) repeat"/>
    <property type="match status" value="1"/>
</dbReference>
<accession>A0AAD9KQS7</accession>
<evidence type="ECO:0000313" key="5">
    <source>
        <dbReference type="Proteomes" id="UP001209878"/>
    </source>
</evidence>
<dbReference type="PRINTS" id="PR01705">
    <property type="entry name" value="TSP1REPEAT"/>
</dbReference>
<evidence type="ECO:0000256" key="2">
    <source>
        <dbReference type="SAM" id="SignalP"/>
    </source>
</evidence>
<gene>
    <name evidence="4" type="ORF">NP493_704g01003</name>
</gene>
<dbReference type="Pfam" id="PF01826">
    <property type="entry name" value="TIL"/>
    <property type="match status" value="1"/>
</dbReference>
<dbReference type="PANTHER" id="PTHR16311">
    <property type="entry name" value="THROMBOSPONDIN TYPE I DOMAIN-CONTAINING 1"/>
    <property type="match status" value="1"/>
</dbReference>
<dbReference type="SMART" id="SM00209">
    <property type="entry name" value="TSP1"/>
    <property type="match status" value="2"/>
</dbReference>
<evidence type="ECO:0000313" key="4">
    <source>
        <dbReference type="EMBL" id="KAK2175831.1"/>
    </source>
</evidence>
<dbReference type="InterPro" id="IPR000884">
    <property type="entry name" value="TSP1_rpt"/>
</dbReference>
<name>A0AAD9KQS7_RIDPI</name>
<dbReference type="InterPro" id="IPR038877">
    <property type="entry name" value="THSD1"/>
</dbReference>
<dbReference type="CDD" id="cd19941">
    <property type="entry name" value="TIL"/>
    <property type="match status" value="2"/>
</dbReference>
<dbReference type="InterPro" id="IPR002919">
    <property type="entry name" value="TIL_dom"/>
</dbReference>
<feature type="domain" description="TIL" evidence="3">
    <location>
        <begin position="60"/>
        <end position="118"/>
    </location>
</feature>
<reference evidence="4" key="1">
    <citation type="journal article" date="2023" name="Mol. Biol. Evol.">
        <title>Third-Generation Sequencing Reveals the Adaptive Role of the Epigenome in Three Deep-Sea Polychaetes.</title>
        <authorList>
            <person name="Perez M."/>
            <person name="Aroh O."/>
            <person name="Sun Y."/>
            <person name="Lan Y."/>
            <person name="Juniper S.K."/>
            <person name="Young C.R."/>
            <person name="Angers B."/>
            <person name="Qian P.Y."/>
        </authorList>
    </citation>
    <scope>NUCLEOTIDE SEQUENCE</scope>
    <source>
        <strain evidence="4">R07B-5</strain>
    </source>
</reference>
<sequence length="560" mass="60761">MRWWVHVFVPSPIVCVVVVSTVSGRRGDPGPTAPTRAVAALAAAVAARDTRPSTEETTNCTEDKKWVDCVERPACPNTCYDVGHPGGCVEPDECVPRCACPPPLVEDTAGHCVHTNSCICVDDDGNEYLNGFVDKSSKCKICSCWDAVYTCTDTPCDGTPERSQFTSISTPKKRDGEDCEGDKFETKSCNTDGCPMCRDDDNNVYEPYQTVNETDCDVCICNADTVIECKPKTNANIDGGWSTWGAWSDCSASCASGAMYRSRICSNPKPNCAGLVCTGNYTDQAPCGSGFTCPVYTTPKPPPTTTSLCGDLEQYVAHRCERTCENMTAEINACRYGNEVFNDCACKDGYYRHNNGSCVPGDVCKLCIIDGKKTINVTDERGVGCATPGDIFLTTCSGSCDSWDVSPVRFKDSGVEVSHTHECACCSGVGSYVDVDVLCGAVRRTVQAPVFALANSGSMYRSHNTINNPYLYINLPMSRRFIVRQVTMVTKKASDVKISLYERTSTTGPVERLVSDLGTTKEEKVSEVFDDYATTIRFDFSGSNVRVHSLQVIVVECTGE</sequence>
<dbReference type="SUPFAM" id="SSF57567">
    <property type="entry name" value="Serine protease inhibitors"/>
    <property type="match status" value="2"/>
</dbReference>
<proteinExistence type="predicted"/>
<dbReference type="GO" id="GO:0071944">
    <property type="term" value="C:cell periphery"/>
    <property type="evidence" value="ECO:0007669"/>
    <property type="project" value="TreeGrafter"/>
</dbReference>
<evidence type="ECO:0000256" key="1">
    <source>
        <dbReference type="ARBA" id="ARBA00023157"/>
    </source>
</evidence>